<dbReference type="Proteomes" id="UP000030710">
    <property type="component" value="Unassembled WGS sequence"/>
</dbReference>
<feature type="transmembrane region" description="Helical" evidence="1">
    <location>
        <begin position="262"/>
        <end position="281"/>
    </location>
</feature>
<protein>
    <submittedName>
        <fullName evidence="2">Uncharacterized protein</fullName>
    </submittedName>
</protein>
<dbReference type="HOGENOM" id="CLU_985554_0_0_2"/>
<accession>U1MUC8</accession>
<dbReference type="EMBL" id="KE356561">
    <property type="protein sequence ID" value="ERG93909.1"/>
    <property type="molecule type" value="Genomic_DNA"/>
</dbReference>
<gene>
    <name evidence="2" type="ORF">J07HQW2_00343</name>
</gene>
<reference evidence="2 3" key="1">
    <citation type="journal article" date="2013" name="PLoS ONE">
        <title>Assembly-driven community genomics of a hypersaline microbial ecosystem.</title>
        <authorList>
            <person name="Podell S."/>
            <person name="Ugalde J.A."/>
            <person name="Narasingarao P."/>
            <person name="Banfield J.F."/>
            <person name="Heidelberg K.B."/>
            <person name="Allen E.E."/>
        </authorList>
    </citation>
    <scope>NUCLEOTIDE SEQUENCE [LARGE SCALE GENOMIC DNA]</scope>
    <source>
        <strain evidence="3">J07HQW2</strain>
    </source>
</reference>
<evidence type="ECO:0000256" key="1">
    <source>
        <dbReference type="SAM" id="Phobius"/>
    </source>
</evidence>
<dbReference type="AlphaFoldDB" id="U1MUC8"/>
<sequence length="282" mass="30460">MGSVGSALGVAVLMMIAVSTIPSIFLYKRYQTGQRYRQIRGTAVETPDTVTPGETLFIRGTVTAGNGTDSVTGPVSRTETALAAWVIREWYTSDNYWMPKARGIEAGDIHLSGSAGRVKLPNRFECAQTELGTRIAGVGAPNIEGVETDDTVVETSEFDTDTEIPPEKSTPSRLATLEQRVGLDPSTKGWSLPFGRDSGTRNYREVTVDTGDTVTVYGRVDAGARPGAAPTVSPPKGDALLVSTLPPDDLVRRYRWSYWRGFYGLLGVILLFGVFAGTLVYI</sequence>
<dbReference type="eggNOG" id="arCOG06218">
    <property type="taxonomic scope" value="Archaea"/>
</dbReference>
<feature type="transmembrane region" description="Helical" evidence="1">
    <location>
        <begin position="6"/>
        <end position="27"/>
    </location>
</feature>
<proteinExistence type="predicted"/>
<evidence type="ECO:0000313" key="2">
    <source>
        <dbReference type="EMBL" id="ERG93909.1"/>
    </source>
</evidence>
<keyword evidence="1" id="KW-0472">Membrane</keyword>
<name>U1MUC8_9EURY</name>
<organism evidence="2 3">
    <name type="scientific">Haloquadratum walsbyi J07HQW2</name>
    <dbReference type="NCBI Taxonomy" id="1238425"/>
    <lineage>
        <taxon>Archaea</taxon>
        <taxon>Methanobacteriati</taxon>
        <taxon>Methanobacteriota</taxon>
        <taxon>Stenosarchaea group</taxon>
        <taxon>Halobacteria</taxon>
        <taxon>Halobacteriales</taxon>
        <taxon>Haloferacaceae</taxon>
        <taxon>Haloquadratum</taxon>
    </lineage>
</organism>
<keyword evidence="1" id="KW-0812">Transmembrane</keyword>
<evidence type="ECO:0000313" key="3">
    <source>
        <dbReference type="Proteomes" id="UP000030710"/>
    </source>
</evidence>
<keyword evidence="1" id="KW-1133">Transmembrane helix</keyword>